<dbReference type="Pfam" id="PF08588">
    <property type="entry name" value="Duc1"/>
    <property type="match status" value="1"/>
</dbReference>
<evidence type="ECO:0000313" key="3">
    <source>
        <dbReference type="EMBL" id="KAK3178145.1"/>
    </source>
</evidence>
<evidence type="ECO:0000259" key="2">
    <source>
        <dbReference type="Pfam" id="PF08588"/>
    </source>
</evidence>
<sequence length="314" mass="35087">MADKYLLKVTSGPSYDPATHQTVQVNTSTSTHITSPICDVNLSVRIQNYHGVPRNSPTTSPYFSHPPHTHDQYSIAFSLLPKKPIPGPSLLFGNDFDHPIRDRLPPGFGTALKIVKWGIDPGLDGDVYSDTPYLYGNALSSIDVLRVGEKADKVEDLEEVLEEGGDGDGEEWRKSHDVPEGADARKKHFLTHGKTEEWEWEEGRVYKADFFNPYLDFNSKFIASSPGVRGNSKGKVLGKEFANTCGEDHLRYVLKDKDTDEVLFVVVFTLLHKEDVEKEEAESGTAAKAEQPDQDGEDRHEGEKNFEPRAEDLD</sequence>
<dbReference type="InterPro" id="IPR013897">
    <property type="entry name" value="Duc1"/>
</dbReference>
<reference evidence="3" key="1">
    <citation type="submission" date="2022-11" db="EMBL/GenBank/DDBJ databases">
        <title>Chromosomal genome sequence assembly and mating type (MAT) locus characterization of the leprose asexual lichenized fungus Lepraria neglecta (Nyl.) Erichsen.</title>
        <authorList>
            <person name="Allen J.L."/>
            <person name="Pfeffer B."/>
        </authorList>
    </citation>
    <scope>NUCLEOTIDE SEQUENCE</scope>
    <source>
        <strain evidence="3">Allen 5258</strain>
    </source>
</reference>
<accession>A0AAD9ZFN8</accession>
<dbReference type="AlphaFoldDB" id="A0AAD9ZFN8"/>
<name>A0AAD9ZFN8_9LECA</name>
<dbReference type="PANTHER" id="PTHR34826:SF2">
    <property type="entry name" value="UPF0590 PROTEIN C409.17C"/>
    <property type="match status" value="1"/>
</dbReference>
<comment type="caution">
    <text evidence="3">The sequence shown here is derived from an EMBL/GenBank/DDBJ whole genome shotgun (WGS) entry which is preliminary data.</text>
</comment>
<protein>
    <recommendedName>
        <fullName evidence="2">Domain of unknown function at the cortex 1 domain-containing protein</fullName>
    </recommendedName>
</protein>
<dbReference type="Proteomes" id="UP001276659">
    <property type="component" value="Unassembled WGS sequence"/>
</dbReference>
<dbReference type="PANTHER" id="PTHR34826">
    <property type="entry name" value="UPF0590 PROTEIN C409.17C"/>
    <property type="match status" value="1"/>
</dbReference>
<gene>
    <name evidence="3" type="ORF">OEA41_000278</name>
</gene>
<feature type="domain" description="Domain of unknown function at the cortex 1" evidence="2">
    <location>
        <begin position="7"/>
        <end position="270"/>
    </location>
</feature>
<evidence type="ECO:0000256" key="1">
    <source>
        <dbReference type="SAM" id="MobiDB-lite"/>
    </source>
</evidence>
<feature type="region of interest" description="Disordered" evidence="1">
    <location>
        <begin position="276"/>
        <end position="314"/>
    </location>
</feature>
<dbReference type="EMBL" id="JASNWA010000003">
    <property type="protein sequence ID" value="KAK3178145.1"/>
    <property type="molecule type" value="Genomic_DNA"/>
</dbReference>
<keyword evidence="4" id="KW-1185">Reference proteome</keyword>
<feature type="compositionally biased region" description="Basic and acidic residues" evidence="1">
    <location>
        <begin position="297"/>
        <end position="314"/>
    </location>
</feature>
<evidence type="ECO:0000313" key="4">
    <source>
        <dbReference type="Proteomes" id="UP001276659"/>
    </source>
</evidence>
<organism evidence="3 4">
    <name type="scientific">Lepraria neglecta</name>
    <dbReference type="NCBI Taxonomy" id="209136"/>
    <lineage>
        <taxon>Eukaryota</taxon>
        <taxon>Fungi</taxon>
        <taxon>Dikarya</taxon>
        <taxon>Ascomycota</taxon>
        <taxon>Pezizomycotina</taxon>
        <taxon>Lecanoromycetes</taxon>
        <taxon>OSLEUM clade</taxon>
        <taxon>Lecanoromycetidae</taxon>
        <taxon>Lecanorales</taxon>
        <taxon>Lecanorineae</taxon>
        <taxon>Stereocaulaceae</taxon>
        <taxon>Lepraria</taxon>
    </lineage>
</organism>
<proteinExistence type="predicted"/>